<evidence type="ECO:0000256" key="1">
    <source>
        <dbReference type="ARBA" id="ARBA00004173"/>
    </source>
</evidence>
<dbReference type="OrthoDB" id="427518at2759"/>
<evidence type="ECO:0000256" key="4">
    <source>
        <dbReference type="ARBA" id="ARBA00022737"/>
    </source>
</evidence>
<dbReference type="RefSeq" id="XP_020131123.1">
    <property type="nucleotide sequence ID" value="XM_020272278.1"/>
</dbReference>
<dbReference type="InterPro" id="IPR027417">
    <property type="entry name" value="P-loop_NTPase"/>
</dbReference>
<dbReference type="SUPFAM" id="SSF52540">
    <property type="entry name" value="P-loop containing nucleoside triphosphate hydrolases"/>
    <property type="match status" value="1"/>
</dbReference>
<dbReference type="PANTHER" id="PTHR48182:SF2">
    <property type="entry name" value="PROTEIN SERAC1"/>
    <property type="match status" value="1"/>
</dbReference>
<dbReference type="InterPro" id="IPR029058">
    <property type="entry name" value="AB_hydrolase_fold"/>
</dbReference>
<evidence type="ECO:0000256" key="6">
    <source>
        <dbReference type="ARBA" id="ARBA00023128"/>
    </source>
</evidence>
<evidence type="ECO:0000313" key="9">
    <source>
        <dbReference type="EMBL" id="OJD34863.1"/>
    </source>
</evidence>
<dbReference type="PANTHER" id="PTHR48182">
    <property type="entry name" value="PROTEIN SERAC1"/>
    <property type="match status" value="1"/>
</dbReference>
<dbReference type="GO" id="GO:0005739">
    <property type="term" value="C:mitochondrion"/>
    <property type="evidence" value="ECO:0007669"/>
    <property type="project" value="UniProtKB-SubCell"/>
</dbReference>
<keyword evidence="10" id="KW-1185">Reference proteome</keyword>
<evidence type="ECO:0000313" key="10">
    <source>
        <dbReference type="Proteomes" id="UP000183809"/>
    </source>
</evidence>
<proteinExistence type="predicted"/>
<dbReference type="Pfam" id="PF24883">
    <property type="entry name" value="NPHP3_N"/>
    <property type="match status" value="1"/>
</dbReference>
<name>A0A1J9S2T1_9PEZI</name>
<dbReference type="GO" id="GO:0005783">
    <property type="term" value="C:endoplasmic reticulum"/>
    <property type="evidence" value="ECO:0007669"/>
    <property type="project" value="UniProtKB-SubCell"/>
</dbReference>
<keyword evidence="7" id="KW-0472">Membrane</keyword>
<gene>
    <name evidence="9" type="ORF">BKCO1_2000093</name>
</gene>
<keyword evidence="6" id="KW-0496">Mitochondrion</keyword>
<dbReference type="Proteomes" id="UP000183809">
    <property type="component" value="Unassembled WGS sequence"/>
</dbReference>
<evidence type="ECO:0000256" key="3">
    <source>
        <dbReference type="ARBA" id="ARBA00004370"/>
    </source>
</evidence>
<keyword evidence="4" id="KW-0677">Repeat</keyword>
<reference evidence="9 10" key="1">
    <citation type="submission" date="2016-10" db="EMBL/GenBank/DDBJ databases">
        <title>Proteomics and genomics reveal pathogen-plant mechanisms compatible with a hemibiotrophic lifestyle of Diplodia corticola.</title>
        <authorList>
            <person name="Fernandes I."/>
            <person name="De Jonge R."/>
            <person name="Van De Peer Y."/>
            <person name="Devreese B."/>
            <person name="Alves A."/>
            <person name="Esteves A.C."/>
        </authorList>
    </citation>
    <scope>NUCLEOTIDE SEQUENCE [LARGE SCALE GENOMIC DNA]</scope>
    <source>
        <strain evidence="9 10">CBS 112549</strain>
    </source>
</reference>
<protein>
    <submittedName>
        <fullName evidence="9">Protein serac1 q2tbm9</fullName>
    </submittedName>
</protein>
<comment type="subcellular location">
    <subcellularLocation>
        <location evidence="2">Endoplasmic reticulum</location>
    </subcellularLocation>
    <subcellularLocation>
        <location evidence="3">Membrane</location>
    </subcellularLocation>
    <subcellularLocation>
        <location evidence="1">Mitochondrion</location>
    </subcellularLocation>
</comment>
<dbReference type="GeneID" id="31012537"/>
<dbReference type="EMBL" id="MNUE01000020">
    <property type="protein sequence ID" value="OJD34863.1"/>
    <property type="molecule type" value="Genomic_DNA"/>
</dbReference>
<feature type="domain" description="Nephrocystin 3-like N-terminal" evidence="8">
    <location>
        <begin position="412"/>
        <end position="512"/>
    </location>
</feature>
<dbReference type="GO" id="GO:0016020">
    <property type="term" value="C:membrane"/>
    <property type="evidence" value="ECO:0007669"/>
    <property type="project" value="UniProtKB-SubCell"/>
</dbReference>
<dbReference type="AlphaFoldDB" id="A0A1J9S2T1"/>
<evidence type="ECO:0000256" key="5">
    <source>
        <dbReference type="ARBA" id="ARBA00022824"/>
    </source>
</evidence>
<dbReference type="SUPFAM" id="SSF53474">
    <property type="entry name" value="alpha/beta-Hydrolases"/>
    <property type="match status" value="1"/>
</dbReference>
<dbReference type="InterPro" id="IPR052374">
    <property type="entry name" value="SERAC1"/>
</dbReference>
<organism evidence="9 10">
    <name type="scientific">Diplodia corticola</name>
    <dbReference type="NCBI Taxonomy" id="236234"/>
    <lineage>
        <taxon>Eukaryota</taxon>
        <taxon>Fungi</taxon>
        <taxon>Dikarya</taxon>
        <taxon>Ascomycota</taxon>
        <taxon>Pezizomycotina</taxon>
        <taxon>Dothideomycetes</taxon>
        <taxon>Dothideomycetes incertae sedis</taxon>
        <taxon>Botryosphaeriales</taxon>
        <taxon>Botryosphaeriaceae</taxon>
        <taxon>Diplodia</taxon>
    </lineage>
</organism>
<evidence type="ECO:0000259" key="8">
    <source>
        <dbReference type="Pfam" id="PF24883"/>
    </source>
</evidence>
<comment type="caution">
    <text evidence="9">The sequence shown here is derived from an EMBL/GenBank/DDBJ whole genome shotgun (WGS) entry which is preliminary data.</text>
</comment>
<dbReference type="InterPro" id="IPR056884">
    <property type="entry name" value="NPHP3-like_N"/>
</dbReference>
<accession>A0A1J9S2T1</accession>
<dbReference type="Gene3D" id="3.40.50.1820">
    <property type="entry name" value="alpha/beta hydrolase"/>
    <property type="match status" value="1"/>
</dbReference>
<sequence length="518" mass="58056">MLPAPLTSGALRIALEKKLGLSLLDSKLVLAPESDRYCATLSMKCQQSPFELGQPFDLEIDIGDCSQISANVTPDNTFIRMTTLYDGTQGNKYANQAEAVDFIVVPGLSSHAFGSFKSPRDATENWLRDYLPTTLPNIRVLVYGYDSHLLTHEGKESIVDHAKGLLDSIRSHRQDPQTAHRPFIFLGHSLGGLVIKQALTTLSCEIGRNKQDEQLFKACYGLLFFGVPNLGLRHEELLGAVIGKMPSENLIRDLIVTKESEPSAFLTALSESFVTCCKLQEFKVVAFYETLNSNTLEQNPDGRWARSGPKKLMVTKASATWIHGQANSRKEIPLSTDHSGLVKFTGRSDPQYTDSVKFHIEEMVKAAPSTINERFSRMHGLSSDQRAVLDSLRLDPVHEIRDGKIDDPCADTLKWFFIDSRFQSWRDSPEAPCFWVYGPPGQGKSVLAKSLTSHLEKYARTRPAENIAVLSFFCYGQGEQSRRPTDILRSLIIQLIDCKELFDYLPERYRQDPATFRG</sequence>
<dbReference type="Gene3D" id="3.40.50.300">
    <property type="entry name" value="P-loop containing nucleotide triphosphate hydrolases"/>
    <property type="match status" value="1"/>
</dbReference>
<keyword evidence="5" id="KW-0256">Endoplasmic reticulum</keyword>
<evidence type="ECO:0000256" key="2">
    <source>
        <dbReference type="ARBA" id="ARBA00004240"/>
    </source>
</evidence>
<evidence type="ECO:0000256" key="7">
    <source>
        <dbReference type="ARBA" id="ARBA00023136"/>
    </source>
</evidence>